<keyword evidence="2" id="KW-1185">Reference proteome</keyword>
<dbReference type="Proteomes" id="UP001283361">
    <property type="component" value="Unassembled WGS sequence"/>
</dbReference>
<evidence type="ECO:0000313" key="2">
    <source>
        <dbReference type="Proteomes" id="UP001283361"/>
    </source>
</evidence>
<dbReference type="EMBL" id="JAWDGP010005337">
    <property type="protein sequence ID" value="KAK3757731.1"/>
    <property type="molecule type" value="Genomic_DNA"/>
</dbReference>
<reference evidence="1" key="1">
    <citation type="journal article" date="2023" name="G3 (Bethesda)">
        <title>A reference genome for the long-term kleptoplast-retaining sea slug Elysia crispata morphotype clarki.</title>
        <authorList>
            <person name="Eastman K.E."/>
            <person name="Pendleton A.L."/>
            <person name="Shaikh M.A."/>
            <person name="Suttiyut T."/>
            <person name="Ogas R."/>
            <person name="Tomko P."/>
            <person name="Gavelis G."/>
            <person name="Widhalm J.R."/>
            <person name="Wisecaver J.H."/>
        </authorList>
    </citation>
    <scope>NUCLEOTIDE SEQUENCE</scope>
    <source>
        <strain evidence="1">ECLA1</strain>
    </source>
</reference>
<dbReference type="AlphaFoldDB" id="A0AAE0YW45"/>
<evidence type="ECO:0000313" key="1">
    <source>
        <dbReference type="EMBL" id="KAK3757731.1"/>
    </source>
</evidence>
<comment type="caution">
    <text evidence="1">The sequence shown here is derived from an EMBL/GenBank/DDBJ whole genome shotgun (WGS) entry which is preliminary data.</text>
</comment>
<gene>
    <name evidence="1" type="ORF">RRG08_010889</name>
</gene>
<protein>
    <submittedName>
        <fullName evidence="1">Uncharacterized protein</fullName>
    </submittedName>
</protein>
<name>A0AAE0YW45_9GAST</name>
<accession>A0AAE0YW45</accession>
<sequence>MEGRPSCFQMPSSVLSVPGELCLDLAQDGPSWPPRHRFSPAGGMSDILLTDPRDIAASGQCLVDTRNFVQTAYQDQMSDEKIYETKNT</sequence>
<proteinExistence type="predicted"/>
<organism evidence="1 2">
    <name type="scientific">Elysia crispata</name>
    <name type="common">lettuce slug</name>
    <dbReference type="NCBI Taxonomy" id="231223"/>
    <lineage>
        <taxon>Eukaryota</taxon>
        <taxon>Metazoa</taxon>
        <taxon>Spiralia</taxon>
        <taxon>Lophotrochozoa</taxon>
        <taxon>Mollusca</taxon>
        <taxon>Gastropoda</taxon>
        <taxon>Heterobranchia</taxon>
        <taxon>Euthyneura</taxon>
        <taxon>Panpulmonata</taxon>
        <taxon>Sacoglossa</taxon>
        <taxon>Placobranchoidea</taxon>
        <taxon>Plakobranchidae</taxon>
        <taxon>Elysia</taxon>
    </lineage>
</organism>